<evidence type="ECO:0000313" key="3">
    <source>
        <dbReference type="Proteomes" id="UP000652761"/>
    </source>
</evidence>
<organism evidence="2 3">
    <name type="scientific">Colocasia esculenta</name>
    <name type="common">Wild taro</name>
    <name type="synonym">Arum esculentum</name>
    <dbReference type="NCBI Taxonomy" id="4460"/>
    <lineage>
        <taxon>Eukaryota</taxon>
        <taxon>Viridiplantae</taxon>
        <taxon>Streptophyta</taxon>
        <taxon>Embryophyta</taxon>
        <taxon>Tracheophyta</taxon>
        <taxon>Spermatophyta</taxon>
        <taxon>Magnoliopsida</taxon>
        <taxon>Liliopsida</taxon>
        <taxon>Araceae</taxon>
        <taxon>Aroideae</taxon>
        <taxon>Colocasieae</taxon>
        <taxon>Colocasia</taxon>
    </lineage>
</organism>
<name>A0A843U808_COLES</name>
<evidence type="ECO:0000256" key="1">
    <source>
        <dbReference type="SAM" id="MobiDB-lite"/>
    </source>
</evidence>
<feature type="non-terminal residue" evidence="2">
    <location>
        <position position="1"/>
    </location>
</feature>
<reference evidence="2" key="1">
    <citation type="submission" date="2017-07" db="EMBL/GenBank/DDBJ databases">
        <title>Taro Niue Genome Assembly and Annotation.</title>
        <authorList>
            <person name="Atibalentja N."/>
            <person name="Keating K."/>
            <person name="Fields C.J."/>
        </authorList>
    </citation>
    <scope>NUCLEOTIDE SEQUENCE</scope>
    <source>
        <strain evidence="2">Niue_2</strain>
        <tissue evidence="2">Leaf</tissue>
    </source>
</reference>
<keyword evidence="3" id="KW-1185">Reference proteome</keyword>
<comment type="caution">
    <text evidence="2">The sequence shown here is derived from an EMBL/GenBank/DDBJ whole genome shotgun (WGS) entry which is preliminary data.</text>
</comment>
<dbReference type="AlphaFoldDB" id="A0A843U808"/>
<sequence length="286" mass="31158">LPPPFDALVISPRHRPPRRLAAPGKQSCRGTPQIRRPPAHRPVHSALPGPGDPAVYREGPPVRPLPAILLTNLGALQTRRRRRLLCANLLGKDSSFLLDSRSLLSHSFQYRRQESMVYMENLRNKKLQTLVEAALREKKSTAALPPLRKKTLLHSAEEGEKKRKVAGKNGSLLPPCAAARADELLPCCSGCHSVPASAVLLQCTKEKPKKAPSQMTHSSPTPFTPPVSSKSCCTFCESIRHRSHAKLSAIAEGFLLPSQKDSSGHRSFIVSIDPSHSCQGVKAAKA</sequence>
<dbReference type="Proteomes" id="UP000652761">
    <property type="component" value="Unassembled WGS sequence"/>
</dbReference>
<gene>
    <name evidence="2" type="ORF">Taro_010791</name>
</gene>
<accession>A0A843U808</accession>
<feature type="region of interest" description="Disordered" evidence="1">
    <location>
        <begin position="1"/>
        <end position="53"/>
    </location>
</feature>
<protein>
    <submittedName>
        <fullName evidence="2">Uncharacterized protein</fullName>
    </submittedName>
</protein>
<evidence type="ECO:0000313" key="2">
    <source>
        <dbReference type="EMBL" id="MQL78366.1"/>
    </source>
</evidence>
<proteinExistence type="predicted"/>
<dbReference type="EMBL" id="NMUH01000396">
    <property type="protein sequence ID" value="MQL78366.1"/>
    <property type="molecule type" value="Genomic_DNA"/>
</dbReference>